<dbReference type="EMBL" id="CAEZSR010000276">
    <property type="protein sequence ID" value="CAB4596517.1"/>
    <property type="molecule type" value="Genomic_DNA"/>
</dbReference>
<keyword evidence="1" id="KW-0812">Transmembrane</keyword>
<protein>
    <submittedName>
        <fullName evidence="2">Unannotated protein</fullName>
    </submittedName>
</protein>
<sequence>MLPVTGGVPVGPIAALAALAAVLVGILLAFAARRPA</sequence>
<accession>A0A6J6G5N8</accession>
<evidence type="ECO:0000256" key="1">
    <source>
        <dbReference type="SAM" id="Phobius"/>
    </source>
</evidence>
<dbReference type="AlphaFoldDB" id="A0A6J6G5N8"/>
<organism evidence="2">
    <name type="scientific">freshwater metagenome</name>
    <dbReference type="NCBI Taxonomy" id="449393"/>
    <lineage>
        <taxon>unclassified sequences</taxon>
        <taxon>metagenomes</taxon>
        <taxon>ecological metagenomes</taxon>
    </lineage>
</organism>
<keyword evidence="1" id="KW-0472">Membrane</keyword>
<reference evidence="2" key="1">
    <citation type="submission" date="2020-05" db="EMBL/GenBank/DDBJ databases">
        <authorList>
            <person name="Chiriac C."/>
            <person name="Salcher M."/>
            <person name="Ghai R."/>
            <person name="Kavagutti S V."/>
        </authorList>
    </citation>
    <scope>NUCLEOTIDE SEQUENCE</scope>
</reference>
<evidence type="ECO:0000313" key="2">
    <source>
        <dbReference type="EMBL" id="CAB4596517.1"/>
    </source>
</evidence>
<name>A0A6J6G5N8_9ZZZZ</name>
<keyword evidence="1" id="KW-1133">Transmembrane helix</keyword>
<proteinExistence type="predicted"/>
<feature type="transmembrane region" description="Helical" evidence="1">
    <location>
        <begin position="12"/>
        <end position="32"/>
    </location>
</feature>
<gene>
    <name evidence="2" type="ORF">UFOPK1493_04037</name>
</gene>